<reference evidence="1 2" key="1">
    <citation type="submission" date="2022-05" db="EMBL/GenBank/DDBJ databases">
        <authorList>
            <consortium name="Genoscope - CEA"/>
            <person name="William W."/>
        </authorList>
    </citation>
    <scope>NUCLEOTIDE SEQUENCE [LARGE SCALE GENOMIC DNA]</scope>
</reference>
<evidence type="ECO:0000313" key="1">
    <source>
        <dbReference type="EMBL" id="CAH3023750.1"/>
    </source>
</evidence>
<accession>A0ABN8M3Q4</accession>
<evidence type="ECO:0000313" key="2">
    <source>
        <dbReference type="Proteomes" id="UP001159427"/>
    </source>
</evidence>
<name>A0ABN8M3Q4_9CNID</name>
<protein>
    <submittedName>
        <fullName evidence="1">Uncharacterized protein</fullName>
    </submittedName>
</protein>
<gene>
    <name evidence="1" type="ORF">PEVE_00020343</name>
</gene>
<comment type="caution">
    <text evidence="1">The sequence shown here is derived from an EMBL/GenBank/DDBJ whole genome shotgun (WGS) entry which is preliminary data.</text>
</comment>
<proteinExistence type="predicted"/>
<dbReference type="Proteomes" id="UP001159427">
    <property type="component" value="Unassembled WGS sequence"/>
</dbReference>
<organism evidence="1 2">
    <name type="scientific">Porites evermanni</name>
    <dbReference type="NCBI Taxonomy" id="104178"/>
    <lineage>
        <taxon>Eukaryota</taxon>
        <taxon>Metazoa</taxon>
        <taxon>Cnidaria</taxon>
        <taxon>Anthozoa</taxon>
        <taxon>Hexacorallia</taxon>
        <taxon>Scleractinia</taxon>
        <taxon>Fungiina</taxon>
        <taxon>Poritidae</taxon>
        <taxon>Porites</taxon>
    </lineage>
</organism>
<keyword evidence="2" id="KW-1185">Reference proteome</keyword>
<dbReference type="EMBL" id="CALNXI010000273">
    <property type="protein sequence ID" value="CAH3023750.1"/>
    <property type="molecule type" value="Genomic_DNA"/>
</dbReference>
<sequence length="221" mass="24753">MSSEKPSPNHILICCIQLDSACLDKNHVIEVKMGTGSVILLTLMLVVVVTTSEPESVESTKEESCISWSCARKRVLQLSKEESSREKEDRSLDSDKSCISWSCRREMMLRNRFLDAQRAAAHAEPAVKKSSEVDADETPCISGPCGRKKREAQRLSKLQPQVVKDPACLTKDCRTGKRSLKKRSDKENTALMEKLRFVASSKEKLDDPGCIAWHCNAGKRR</sequence>